<dbReference type="STRING" id="1276246.SCULI_v1c01150"/>
<evidence type="ECO:0000313" key="3">
    <source>
        <dbReference type="Proteomes" id="UP000019267"/>
    </source>
</evidence>
<proteinExistence type="predicted"/>
<dbReference type="EMBL" id="CP006681">
    <property type="protein sequence ID" value="AHI52456.1"/>
    <property type="molecule type" value="Genomic_DNA"/>
</dbReference>
<dbReference type="PATRIC" id="fig|1276246.3.peg.114"/>
<dbReference type="HOGENOM" id="CLU_2182289_0_0_14"/>
<evidence type="ECO:0000256" key="1">
    <source>
        <dbReference type="SAM" id="Phobius"/>
    </source>
</evidence>
<keyword evidence="3" id="KW-1185">Reference proteome</keyword>
<dbReference type="AlphaFoldDB" id="W6A680"/>
<dbReference type="KEGG" id="scq:SCULI_v1c01150"/>
<keyword evidence="1" id="KW-0472">Membrane</keyword>
<keyword evidence="1" id="KW-1133">Transmembrane helix</keyword>
<organism evidence="2 3">
    <name type="scientific">Spiroplasma culicicola AES-1</name>
    <dbReference type="NCBI Taxonomy" id="1276246"/>
    <lineage>
        <taxon>Bacteria</taxon>
        <taxon>Bacillati</taxon>
        <taxon>Mycoplasmatota</taxon>
        <taxon>Mollicutes</taxon>
        <taxon>Entomoplasmatales</taxon>
        <taxon>Spiroplasmataceae</taxon>
        <taxon>Spiroplasma</taxon>
    </lineage>
</organism>
<evidence type="ECO:0000313" key="2">
    <source>
        <dbReference type="EMBL" id="AHI52456.1"/>
    </source>
</evidence>
<name>W6A680_9MOLU</name>
<protein>
    <recommendedName>
        <fullName evidence="4">Transmembrane protein</fullName>
    </recommendedName>
</protein>
<sequence length="109" mass="12536">MSKIDWIIFGSSLGIILFFILYVQSIKLWRKMKLGKAKRVIQILLWPFALIALIFFPIFILISIFHLGKGPGPPRDPGFAIGGLLWKYLPTMKNANNAKQKEMEDVFQK</sequence>
<reference evidence="2 3" key="1">
    <citation type="journal article" date="2014" name="Genome Biol. Evol.">
        <title>Molecular evolution of the substrate utilization strategies and putative virulence factors in mosquito-associated Spiroplasma species.</title>
        <authorList>
            <person name="Chang T.H."/>
            <person name="Lo W.S."/>
            <person name="Ku C."/>
            <person name="Chen L.L."/>
            <person name="Kuo C.H."/>
        </authorList>
    </citation>
    <scope>NUCLEOTIDE SEQUENCE [LARGE SCALE GENOMIC DNA]</scope>
    <source>
        <strain evidence="2">AES-1</strain>
    </source>
</reference>
<accession>W6A680</accession>
<evidence type="ECO:0008006" key="4">
    <source>
        <dbReference type="Google" id="ProtNLM"/>
    </source>
</evidence>
<feature type="transmembrane region" description="Helical" evidence="1">
    <location>
        <begin position="44"/>
        <end position="67"/>
    </location>
</feature>
<keyword evidence="1" id="KW-0812">Transmembrane</keyword>
<feature type="transmembrane region" description="Helical" evidence="1">
    <location>
        <begin position="6"/>
        <end position="23"/>
    </location>
</feature>
<dbReference type="Proteomes" id="UP000019267">
    <property type="component" value="Chromosome"/>
</dbReference>
<gene>
    <name evidence="2" type="ORF">SCULI_v1c01150</name>
</gene>